<proteinExistence type="inferred from homology"/>
<dbReference type="EMBL" id="CP036267">
    <property type="protein sequence ID" value="QDT31173.1"/>
    <property type="molecule type" value="Genomic_DNA"/>
</dbReference>
<dbReference type="RefSeq" id="WP_145195557.1">
    <property type="nucleotide sequence ID" value="NZ_CP036267.1"/>
</dbReference>
<evidence type="ECO:0000256" key="5">
    <source>
        <dbReference type="ARBA" id="ARBA00018141"/>
    </source>
</evidence>
<dbReference type="Pfam" id="PF01242">
    <property type="entry name" value="PTPS"/>
    <property type="match status" value="1"/>
</dbReference>
<comment type="similarity">
    <text evidence="3">Belongs to the PTPS family. QueD subfamily.</text>
</comment>
<dbReference type="GO" id="GO:0070497">
    <property type="term" value="F:6-carboxytetrahydropterin synthase activity"/>
    <property type="evidence" value="ECO:0007669"/>
    <property type="project" value="UniProtKB-EC"/>
</dbReference>
<evidence type="ECO:0000256" key="8">
    <source>
        <dbReference type="ARBA" id="ARBA00023239"/>
    </source>
</evidence>
<evidence type="ECO:0000256" key="6">
    <source>
        <dbReference type="ARBA" id="ARBA00022723"/>
    </source>
</evidence>
<dbReference type="InterPro" id="IPR007115">
    <property type="entry name" value="6-PTP_synth/QueD"/>
</dbReference>
<organism evidence="11 12">
    <name type="scientific">Thalassoglobus polymorphus</name>
    <dbReference type="NCBI Taxonomy" id="2527994"/>
    <lineage>
        <taxon>Bacteria</taxon>
        <taxon>Pseudomonadati</taxon>
        <taxon>Planctomycetota</taxon>
        <taxon>Planctomycetia</taxon>
        <taxon>Planctomycetales</taxon>
        <taxon>Planctomycetaceae</taxon>
        <taxon>Thalassoglobus</taxon>
    </lineage>
</organism>
<comment type="cofactor">
    <cofactor evidence="1">
        <name>Zn(2+)</name>
        <dbReference type="ChEBI" id="CHEBI:29105"/>
    </cofactor>
</comment>
<evidence type="ECO:0000313" key="11">
    <source>
        <dbReference type="EMBL" id="QDT31173.1"/>
    </source>
</evidence>
<evidence type="ECO:0000256" key="7">
    <source>
        <dbReference type="ARBA" id="ARBA00022833"/>
    </source>
</evidence>
<dbReference type="InterPro" id="IPR038418">
    <property type="entry name" value="6-PTP_synth/QueD_sf"/>
</dbReference>
<reference evidence="11 12" key="1">
    <citation type="submission" date="2019-02" db="EMBL/GenBank/DDBJ databases">
        <title>Deep-cultivation of Planctomycetes and their phenomic and genomic characterization uncovers novel biology.</title>
        <authorList>
            <person name="Wiegand S."/>
            <person name="Jogler M."/>
            <person name="Boedeker C."/>
            <person name="Pinto D."/>
            <person name="Vollmers J."/>
            <person name="Rivas-Marin E."/>
            <person name="Kohn T."/>
            <person name="Peeters S.H."/>
            <person name="Heuer A."/>
            <person name="Rast P."/>
            <person name="Oberbeckmann S."/>
            <person name="Bunk B."/>
            <person name="Jeske O."/>
            <person name="Meyerdierks A."/>
            <person name="Storesund J.E."/>
            <person name="Kallscheuer N."/>
            <person name="Luecker S."/>
            <person name="Lage O.M."/>
            <person name="Pohl T."/>
            <person name="Merkel B.J."/>
            <person name="Hornburger P."/>
            <person name="Mueller R.-W."/>
            <person name="Bruemmer F."/>
            <person name="Labrenz M."/>
            <person name="Spormann A.M."/>
            <person name="Op den Camp H."/>
            <person name="Overmann J."/>
            <person name="Amann R."/>
            <person name="Jetten M.S.M."/>
            <person name="Mascher T."/>
            <person name="Medema M.H."/>
            <person name="Devos D.P."/>
            <person name="Kaster A.-K."/>
            <person name="Ovreas L."/>
            <person name="Rohde M."/>
            <person name="Galperin M.Y."/>
            <person name="Jogler C."/>
        </authorList>
    </citation>
    <scope>NUCLEOTIDE SEQUENCE [LARGE SCALE GENOMIC DNA]</scope>
    <source>
        <strain evidence="11 12">Mal48</strain>
    </source>
</reference>
<gene>
    <name evidence="11" type="ORF">Mal48_04050</name>
</gene>
<evidence type="ECO:0000313" key="12">
    <source>
        <dbReference type="Proteomes" id="UP000315724"/>
    </source>
</evidence>
<keyword evidence="12" id="KW-1185">Reference proteome</keyword>
<protein>
    <recommendedName>
        <fullName evidence="5">6-carboxy-5,6,7,8-tetrahydropterin synthase</fullName>
        <ecNumber evidence="4">4.1.2.50</ecNumber>
    </recommendedName>
    <alternativeName>
        <fullName evidence="9">Queuosine biosynthesis protein QueD</fullName>
    </alternativeName>
</protein>
<evidence type="ECO:0000256" key="2">
    <source>
        <dbReference type="ARBA" id="ARBA00005061"/>
    </source>
</evidence>
<evidence type="ECO:0000256" key="1">
    <source>
        <dbReference type="ARBA" id="ARBA00001947"/>
    </source>
</evidence>
<evidence type="ECO:0000256" key="9">
    <source>
        <dbReference type="ARBA" id="ARBA00031449"/>
    </source>
</evidence>
<dbReference type="AlphaFoldDB" id="A0A517QHR1"/>
<dbReference type="OrthoDB" id="9804698at2"/>
<comment type="pathway">
    <text evidence="2">Purine metabolism; 7-cyano-7-deazaguanine biosynthesis.</text>
</comment>
<name>A0A517QHR1_9PLAN</name>
<sequence>MYRVTQEIEFCYGHRLLNYDGKCRHLHGHNGKAVLVLEGLELDDRGMLIDFTDVKKKIRCWIEDNLDHRMILCESDPVLPTLREMGEALYIIDSNPTAENIARLIFEEAQRKGLPVVEVKLWETSHSCATYSA</sequence>
<dbReference type="SUPFAM" id="SSF55620">
    <property type="entry name" value="Tetrahydrobiopterin biosynthesis enzymes-like"/>
    <property type="match status" value="1"/>
</dbReference>
<keyword evidence="8" id="KW-0456">Lyase</keyword>
<dbReference type="PANTHER" id="PTHR12589">
    <property type="entry name" value="PYRUVOYL TETRAHYDROBIOPTERIN SYNTHASE"/>
    <property type="match status" value="1"/>
</dbReference>
<dbReference type="UniPathway" id="UPA00391"/>
<dbReference type="GO" id="GO:0046872">
    <property type="term" value="F:metal ion binding"/>
    <property type="evidence" value="ECO:0007669"/>
    <property type="project" value="UniProtKB-KW"/>
</dbReference>
<dbReference type="EC" id="4.1.2.50" evidence="4"/>
<keyword evidence="6" id="KW-0479">Metal-binding</keyword>
<dbReference type="Proteomes" id="UP000315724">
    <property type="component" value="Chromosome"/>
</dbReference>
<evidence type="ECO:0000256" key="4">
    <source>
        <dbReference type="ARBA" id="ARBA00012982"/>
    </source>
</evidence>
<evidence type="ECO:0000256" key="3">
    <source>
        <dbReference type="ARBA" id="ARBA00008900"/>
    </source>
</evidence>
<dbReference type="PANTHER" id="PTHR12589:SF7">
    <property type="entry name" value="6-PYRUVOYL TETRAHYDROBIOPTERIN SYNTHASE"/>
    <property type="match status" value="1"/>
</dbReference>
<comment type="catalytic activity">
    <reaction evidence="10">
        <text>7,8-dihydroneopterin 3'-triphosphate + H2O = 6-carboxy-5,6,7,8-tetrahydropterin + triphosphate + acetaldehyde + 2 H(+)</text>
        <dbReference type="Rhea" id="RHEA:27966"/>
        <dbReference type="ChEBI" id="CHEBI:15343"/>
        <dbReference type="ChEBI" id="CHEBI:15377"/>
        <dbReference type="ChEBI" id="CHEBI:15378"/>
        <dbReference type="ChEBI" id="CHEBI:18036"/>
        <dbReference type="ChEBI" id="CHEBI:58462"/>
        <dbReference type="ChEBI" id="CHEBI:61032"/>
        <dbReference type="EC" id="4.1.2.50"/>
    </reaction>
</comment>
<dbReference type="Gene3D" id="3.30.479.10">
    <property type="entry name" value="6-pyruvoyl tetrahydropterin synthase/QueD"/>
    <property type="match status" value="2"/>
</dbReference>
<dbReference type="KEGG" id="tpol:Mal48_04050"/>
<accession>A0A517QHR1</accession>
<keyword evidence="7" id="KW-0862">Zinc</keyword>
<evidence type="ECO:0000256" key="10">
    <source>
        <dbReference type="ARBA" id="ARBA00048807"/>
    </source>
</evidence>